<comment type="caution">
    <text evidence="2">The sequence shown here is derived from an EMBL/GenBank/DDBJ whole genome shotgun (WGS) entry which is preliminary data.</text>
</comment>
<gene>
    <name evidence="2" type="ORF">SPI_06894</name>
</gene>
<accession>A0A167QVK3</accession>
<protein>
    <submittedName>
        <fullName evidence="2">Uncharacterized protein</fullName>
    </submittedName>
</protein>
<reference evidence="2 3" key="1">
    <citation type="journal article" date="2016" name="Genome Biol. Evol.">
        <title>Divergent and convergent evolution of fungal pathogenicity.</title>
        <authorList>
            <person name="Shang Y."/>
            <person name="Xiao G."/>
            <person name="Zheng P."/>
            <person name="Cen K."/>
            <person name="Zhan S."/>
            <person name="Wang C."/>
        </authorList>
    </citation>
    <scope>NUCLEOTIDE SEQUENCE [LARGE SCALE GENOMIC DNA]</scope>
    <source>
        <strain evidence="2 3">RCEF 264</strain>
    </source>
</reference>
<sequence length="640" mass="69469">MLEVLLMVIGALVSGLWDARGHPGAMLDALLAPFSTARWTRHIRYKVDQYYRVLIRERLQSGLRTELLSGNGSDALVAELRQAARQKKGPLHRLFDEFAVNGRAGRRVWTEPKFAAFVASRLGDDSGTAPVLWRCFCYSATYPFTNRPAQCGEEQQLDLDAWVQAVALLATDAGSHVGRERSPYSIYGRGLDCTWYRFIGLSVPCNAEGVNDDDNDDDNAAIQSDDWHPPDALDKIAFVAATQLPIDMPMLGPPLSEIRPNVRKLLEDDYRSSSSSSAPISAGDFVVPYQDMVELLGAVLQVRKSNTVSWSLGDQSSLSLSVDVDRPAHQIVAEGILGVGGIRAGSAVSFAAYAVLSDTFQFHNDSEPAWCFEQELSLLWRSLFSLSRAGGDGSSLVSPDSNTMHQLPPLISQALDFFLPLPQNAIDRHERRLNTLVYASYAGAGLSRGGVLAALTWPYSSKLVVVYGHVTVDDAAASSKNGARPTRSRVRATDERRQPAMLAVMTSSPLWCTYETGHIDDFLVDDMHVLLEMALRPRVLRYRASARTTYSDLVDIPGDAFLSFGLCQPHDATAPAGRTAAGSAAWGAGASGLVLDCNAGVATLCSVPHSQGYVDIPAGPCAKPLKQVASPKAWTTTIRI</sequence>
<organism evidence="2 3">
    <name type="scientific">Niveomyces insectorum RCEF 264</name>
    <dbReference type="NCBI Taxonomy" id="1081102"/>
    <lineage>
        <taxon>Eukaryota</taxon>
        <taxon>Fungi</taxon>
        <taxon>Dikarya</taxon>
        <taxon>Ascomycota</taxon>
        <taxon>Pezizomycotina</taxon>
        <taxon>Sordariomycetes</taxon>
        <taxon>Hypocreomycetidae</taxon>
        <taxon>Hypocreales</taxon>
        <taxon>Cordycipitaceae</taxon>
        <taxon>Niveomyces</taxon>
    </lineage>
</organism>
<evidence type="ECO:0000313" key="3">
    <source>
        <dbReference type="Proteomes" id="UP000076874"/>
    </source>
</evidence>
<feature type="signal peptide" evidence="1">
    <location>
        <begin position="1"/>
        <end position="21"/>
    </location>
</feature>
<dbReference type="AlphaFoldDB" id="A0A167QVK3"/>
<dbReference type="OrthoDB" id="5346247at2759"/>
<feature type="chain" id="PRO_5007891671" evidence="1">
    <location>
        <begin position="22"/>
        <end position="640"/>
    </location>
</feature>
<dbReference type="EMBL" id="AZHD01000013">
    <property type="protein sequence ID" value="OAA58009.1"/>
    <property type="molecule type" value="Genomic_DNA"/>
</dbReference>
<proteinExistence type="predicted"/>
<keyword evidence="1" id="KW-0732">Signal</keyword>
<keyword evidence="3" id="KW-1185">Reference proteome</keyword>
<name>A0A167QVK3_9HYPO</name>
<evidence type="ECO:0000313" key="2">
    <source>
        <dbReference type="EMBL" id="OAA58009.1"/>
    </source>
</evidence>
<evidence type="ECO:0000256" key="1">
    <source>
        <dbReference type="SAM" id="SignalP"/>
    </source>
</evidence>
<dbReference type="Proteomes" id="UP000076874">
    <property type="component" value="Unassembled WGS sequence"/>
</dbReference>